<dbReference type="PRINTS" id="PR00237">
    <property type="entry name" value="GPCRRHODOPSN"/>
</dbReference>
<evidence type="ECO:0000256" key="5">
    <source>
        <dbReference type="ARBA" id="ARBA00023136"/>
    </source>
</evidence>
<feature type="region of interest" description="Disordered" evidence="9">
    <location>
        <begin position="488"/>
        <end position="514"/>
    </location>
</feature>
<organism evidence="12 13">
    <name type="scientific">Fasciolopsis buskii</name>
    <dbReference type="NCBI Taxonomy" id="27845"/>
    <lineage>
        <taxon>Eukaryota</taxon>
        <taxon>Metazoa</taxon>
        <taxon>Spiralia</taxon>
        <taxon>Lophotrochozoa</taxon>
        <taxon>Platyhelminthes</taxon>
        <taxon>Trematoda</taxon>
        <taxon>Digenea</taxon>
        <taxon>Plagiorchiida</taxon>
        <taxon>Echinostomata</taxon>
        <taxon>Echinostomatoidea</taxon>
        <taxon>Fasciolidae</taxon>
        <taxon>Fasciolopsis</taxon>
    </lineage>
</organism>
<evidence type="ECO:0000256" key="4">
    <source>
        <dbReference type="ARBA" id="ARBA00023040"/>
    </source>
</evidence>
<evidence type="ECO:0000256" key="9">
    <source>
        <dbReference type="SAM" id="MobiDB-lite"/>
    </source>
</evidence>
<evidence type="ECO:0000256" key="2">
    <source>
        <dbReference type="ARBA" id="ARBA00022692"/>
    </source>
</evidence>
<evidence type="ECO:0000256" key="1">
    <source>
        <dbReference type="ARBA" id="ARBA00004141"/>
    </source>
</evidence>
<evidence type="ECO:0000256" key="10">
    <source>
        <dbReference type="SAM" id="Phobius"/>
    </source>
</evidence>
<feature type="transmembrane region" description="Helical" evidence="10">
    <location>
        <begin position="102"/>
        <end position="125"/>
    </location>
</feature>
<comment type="similarity">
    <text evidence="8">Belongs to the G-protein coupled receptor 1 family.</text>
</comment>
<dbReference type="OrthoDB" id="10055550at2759"/>
<dbReference type="GO" id="GO:0005886">
    <property type="term" value="C:plasma membrane"/>
    <property type="evidence" value="ECO:0007669"/>
    <property type="project" value="TreeGrafter"/>
</dbReference>
<dbReference type="SUPFAM" id="SSF81321">
    <property type="entry name" value="Family A G protein-coupled receptor-like"/>
    <property type="match status" value="2"/>
</dbReference>
<feature type="domain" description="G-protein coupled receptors family 1 profile" evidence="11">
    <location>
        <begin position="40"/>
        <end position="441"/>
    </location>
</feature>
<reference evidence="12" key="1">
    <citation type="submission" date="2019-05" db="EMBL/GenBank/DDBJ databases">
        <title>Annotation for the trematode Fasciolopsis buski.</title>
        <authorList>
            <person name="Choi Y.-J."/>
        </authorList>
    </citation>
    <scope>NUCLEOTIDE SEQUENCE</scope>
    <source>
        <strain evidence="12">HT</strain>
        <tissue evidence="12">Whole worm</tissue>
    </source>
</reference>
<dbReference type="Pfam" id="PF00001">
    <property type="entry name" value="7tm_1"/>
    <property type="match status" value="2"/>
</dbReference>
<dbReference type="PANTHER" id="PTHR24243">
    <property type="entry name" value="G-PROTEIN COUPLED RECEPTOR"/>
    <property type="match status" value="1"/>
</dbReference>
<dbReference type="PROSITE" id="PS50262">
    <property type="entry name" value="G_PROTEIN_RECEP_F1_2"/>
    <property type="match status" value="1"/>
</dbReference>
<dbReference type="PROSITE" id="PS00237">
    <property type="entry name" value="G_PROTEIN_RECEP_F1_1"/>
    <property type="match status" value="1"/>
</dbReference>
<evidence type="ECO:0000256" key="7">
    <source>
        <dbReference type="ARBA" id="ARBA00023224"/>
    </source>
</evidence>
<dbReference type="InterPro" id="IPR000276">
    <property type="entry name" value="GPCR_Rhodpsn"/>
</dbReference>
<keyword evidence="13" id="KW-1185">Reference proteome</keyword>
<evidence type="ECO:0000256" key="3">
    <source>
        <dbReference type="ARBA" id="ARBA00022989"/>
    </source>
</evidence>
<evidence type="ECO:0000313" key="13">
    <source>
        <dbReference type="Proteomes" id="UP000728185"/>
    </source>
</evidence>
<keyword evidence="3 10" id="KW-1133">Transmembrane helix</keyword>
<keyword evidence="6 8" id="KW-0675">Receptor</keyword>
<feature type="transmembrane region" description="Helical" evidence="10">
    <location>
        <begin position="382"/>
        <end position="401"/>
    </location>
</feature>
<comment type="subcellular location">
    <subcellularLocation>
        <location evidence="1">Membrane</location>
        <topology evidence="1">Multi-pass membrane protein</topology>
    </subcellularLocation>
</comment>
<dbReference type="Gene3D" id="1.20.1070.10">
    <property type="entry name" value="Rhodopsin 7-helix transmembrane proteins"/>
    <property type="match status" value="2"/>
</dbReference>
<proteinExistence type="inferred from homology"/>
<keyword evidence="5 10" id="KW-0472">Membrane</keyword>
<dbReference type="AlphaFoldDB" id="A0A8E0S8K0"/>
<feature type="transmembrane region" description="Helical" evidence="10">
    <location>
        <begin position="204"/>
        <end position="225"/>
    </location>
</feature>
<sequence>MELHKMAWIELNLGQQVKSLSKQIFIGILYSMILCTGVFGNIATCIVIARKRYMHTRTNCYLFSLAVSDLLLLVCGLPLELVDAVYQVYPWRFGTAVCKIRVFLTELSPIVSIIILTIFSVERYLSVCHPFRRKFRFDQNECGPVLSRCDKPLCHSSYSSANDSCHKNIGGGLARFNSTCCHTPRRTWHTYLHRGTRVQSLKSCYILIFITWVFAALCATPISGLTEAFISVKLPEWIIYVNASQKPLCTTFQEPGQREKYARQTRLAEVEDTDECIISMTEKCGNFTHYWVNEMPLEESTVCAPSPTAPWAAFLSNRVVLQLSTIMFFIVPMGIMIALYSRIAITLRRSNLTALMAQRSADSKREGNYTVQEQAIINTRKGITRMLVAIVVAFFICWAPFHLQRILASAGLKMGWFYVDFIFYLSGCLYYVSSTVNPILYSLMSARFRRAFKATFCFRKRQRNRLANVPQNLQLQITYLPKFGAACTGSSQGHSDPMARDPDADQVTARRFEP</sequence>
<keyword evidence="4 8" id="KW-0297">G-protein coupled receptor</keyword>
<keyword evidence="2 8" id="KW-0812">Transmembrane</keyword>
<dbReference type="Proteomes" id="UP000728185">
    <property type="component" value="Unassembled WGS sequence"/>
</dbReference>
<feature type="transmembrane region" description="Helical" evidence="10">
    <location>
        <begin position="24"/>
        <end position="49"/>
    </location>
</feature>
<dbReference type="PANTHER" id="PTHR24243:SF208">
    <property type="entry name" value="PYROKININ-1 RECEPTOR"/>
    <property type="match status" value="1"/>
</dbReference>
<dbReference type="InterPro" id="IPR017452">
    <property type="entry name" value="GPCR_Rhodpsn_7TM"/>
</dbReference>
<keyword evidence="7 8" id="KW-0807">Transducer</keyword>
<gene>
    <name evidence="12" type="ORF">FBUS_00897</name>
</gene>
<feature type="transmembrane region" description="Helical" evidence="10">
    <location>
        <begin position="319"/>
        <end position="340"/>
    </location>
</feature>
<protein>
    <submittedName>
        <fullName evidence="12">Putative neuropeptide receptor</fullName>
    </submittedName>
</protein>
<name>A0A8E0S8K0_9TREM</name>
<evidence type="ECO:0000256" key="8">
    <source>
        <dbReference type="RuleBase" id="RU000688"/>
    </source>
</evidence>
<feature type="transmembrane region" description="Helical" evidence="10">
    <location>
        <begin position="61"/>
        <end position="82"/>
    </location>
</feature>
<feature type="compositionally biased region" description="Basic and acidic residues" evidence="9">
    <location>
        <begin position="497"/>
        <end position="514"/>
    </location>
</feature>
<feature type="transmembrane region" description="Helical" evidence="10">
    <location>
        <begin position="421"/>
        <end position="443"/>
    </location>
</feature>
<dbReference type="GO" id="GO:0008188">
    <property type="term" value="F:neuropeptide receptor activity"/>
    <property type="evidence" value="ECO:0007669"/>
    <property type="project" value="TreeGrafter"/>
</dbReference>
<comment type="caution">
    <text evidence="12">The sequence shown here is derived from an EMBL/GenBank/DDBJ whole genome shotgun (WGS) entry which is preliminary data.</text>
</comment>
<evidence type="ECO:0000259" key="11">
    <source>
        <dbReference type="PROSITE" id="PS50262"/>
    </source>
</evidence>
<accession>A0A8E0S8K0</accession>
<evidence type="ECO:0000256" key="6">
    <source>
        <dbReference type="ARBA" id="ARBA00023170"/>
    </source>
</evidence>
<evidence type="ECO:0000313" key="12">
    <source>
        <dbReference type="EMBL" id="KAA0199601.1"/>
    </source>
</evidence>
<dbReference type="EMBL" id="LUCM01001032">
    <property type="protein sequence ID" value="KAA0199601.1"/>
    <property type="molecule type" value="Genomic_DNA"/>
</dbReference>